<accession>A0A4R5CH07</accession>
<evidence type="ECO:0000256" key="3">
    <source>
        <dbReference type="ARBA" id="ARBA00023204"/>
    </source>
</evidence>
<dbReference type="GO" id="GO:0006310">
    <property type="term" value="P:DNA recombination"/>
    <property type="evidence" value="ECO:0007669"/>
    <property type="project" value="UniProtKB-ARBA"/>
</dbReference>
<dbReference type="GO" id="GO:0006302">
    <property type="term" value="P:double-strand break repair"/>
    <property type="evidence" value="ECO:0007669"/>
    <property type="project" value="UniProtKB-ARBA"/>
</dbReference>
<evidence type="ECO:0000256" key="4">
    <source>
        <dbReference type="SAM" id="MobiDB-lite"/>
    </source>
</evidence>
<comment type="similarity">
    <text evidence="1">Belongs to the RAD52 family.</text>
</comment>
<dbReference type="InterPro" id="IPR041247">
    <property type="entry name" value="Rad52_fam"/>
</dbReference>
<evidence type="ECO:0000256" key="1">
    <source>
        <dbReference type="ARBA" id="ARBA00006638"/>
    </source>
</evidence>
<proteinExistence type="inferred from homology"/>
<keyword evidence="6" id="KW-1185">Reference proteome</keyword>
<gene>
    <name evidence="5" type="ORF">E1298_00655</name>
</gene>
<protein>
    <submittedName>
        <fullName evidence="5">Uncharacterized protein</fullName>
    </submittedName>
</protein>
<name>A0A4R5CH07_9ACTN</name>
<reference evidence="5 6" key="1">
    <citation type="submission" date="2019-03" db="EMBL/GenBank/DDBJ databases">
        <title>Draft genome sequences of novel Actinobacteria.</title>
        <authorList>
            <person name="Sahin N."/>
            <person name="Ay H."/>
            <person name="Saygin H."/>
        </authorList>
    </citation>
    <scope>NUCLEOTIDE SEQUENCE [LARGE SCALE GENOMIC DNA]</scope>
    <source>
        <strain evidence="5 6">H3C3</strain>
    </source>
</reference>
<keyword evidence="3" id="KW-0234">DNA repair</keyword>
<evidence type="ECO:0000256" key="2">
    <source>
        <dbReference type="ARBA" id="ARBA00022763"/>
    </source>
</evidence>
<dbReference type="RefSeq" id="WP_131888735.1">
    <property type="nucleotide sequence ID" value="NZ_SMKU01000002.1"/>
</dbReference>
<evidence type="ECO:0000313" key="5">
    <source>
        <dbReference type="EMBL" id="TDD97573.1"/>
    </source>
</evidence>
<feature type="region of interest" description="Disordered" evidence="4">
    <location>
        <begin position="161"/>
        <end position="199"/>
    </location>
</feature>
<comment type="caution">
    <text evidence="5">The sequence shown here is derived from an EMBL/GenBank/DDBJ whole genome shotgun (WGS) entry which is preliminary data.</text>
</comment>
<keyword evidence="2" id="KW-0227">DNA damage</keyword>
<dbReference type="EMBL" id="SMKU01000002">
    <property type="protein sequence ID" value="TDD97573.1"/>
    <property type="molecule type" value="Genomic_DNA"/>
</dbReference>
<dbReference type="AlphaFoldDB" id="A0A4R5CH07"/>
<evidence type="ECO:0000313" key="6">
    <source>
        <dbReference type="Proteomes" id="UP000294513"/>
    </source>
</evidence>
<dbReference type="Pfam" id="PF04098">
    <property type="entry name" value="Rad52_Rad22"/>
    <property type="match status" value="1"/>
</dbReference>
<organism evidence="5 6">
    <name type="scientific">Actinomadura rubrisoli</name>
    <dbReference type="NCBI Taxonomy" id="2530368"/>
    <lineage>
        <taxon>Bacteria</taxon>
        <taxon>Bacillati</taxon>
        <taxon>Actinomycetota</taxon>
        <taxon>Actinomycetes</taxon>
        <taxon>Streptosporangiales</taxon>
        <taxon>Thermomonosporaceae</taxon>
        <taxon>Actinomadura</taxon>
    </lineage>
</organism>
<dbReference type="InterPro" id="IPR042525">
    <property type="entry name" value="Rad52_Rad59_Rad22_sf"/>
</dbReference>
<dbReference type="Proteomes" id="UP000294513">
    <property type="component" value="Unassembled WGS sequence"/>
</dbReference>
<dbReference type="Gene3D" id="3.30.390.80">
    <property type="entry name" value="DNA repair protein Rad52/59/22"/>
    <property type="match status" value="1"/>
</dbReference>
<dbReference type="OrthoDB" id="4224887at2"/>
<dbReference type="SUPFAM" id="SSF54768">
    <property type="entry name" value="dsRNA-binding domain-like"/>
    <property type="match status" value="1"/>
</dbReference>
<sequence>MTAFTRQQVEQLLRPVNKNRVLRDGKGHSHVSQQDVTAHLIRMFGFGSFNTDVVSVECVYEHERVDNKGVATGRWDCCYRALLRLTIKDQAGKEICHYEDGSTATAQNQTRGDAHDLAYKSALSLAKKRAAINLGDQFGLSLYNKGQLAALVRGTLILPEGEPSEGDVQDGVPQQVSLGNDEVDRDLNGDAPTASAETDPGWLAAIESRITRATDLGDLETLANEVENKRAAGQCDQAQYDRLYAIGNRRHAELAGAAA</sequence>